<dbReference type="Gene3D" id="3.40.630.30">
    <property type="match status" value="1"/>
</dbReference>
<accession>A0ABP5LKG5</accession>
<feature type="domain" description="N-acetyltransferase" evidence="1">
    <location>
        <begin position="3"/>
        <end position="182"/>
    </location>
</feature>
<comment type="caution">
    <text evidence="2">The sequence shown here is derived from an EMBL/GenBank/DDBJ whole genome shotgun (WGS) entry which is preliminary data.</text>
</comment>
<gene>
    <name evidence="2" type="ORF">GCM10009760_41710</name>
</gene>
<evidence type="ECO:0000313" key="2">
    <source>
        <dbReference type="EMBL" id="GAA2149003.1"/>
    </source>
</evidence>
<dbReference type="EMBL" id="BAAANT010000025">
    <property type="protein sequence ID" value="GAA2149003.1"/>
    <property type="molecule type" value="Genomic_DNA"/>
</dbReference>
<dbReference type="CDD" id="cd04301">
    <property type="entry name" value="NAT_SF"/>
    <property type="match status" value="1"/>
</dbReference>
<dbReference type="PROSITE" id="PS51186">
    <property type="entry name" value="GNAT"/>
    <property type="match status" value="1"/>
</dbReference>
<sequence length="191" mass="20120">MTLSIRRAVAADRAGVLALIDGARGDGLSAAERAERGFVQGHFDEAKLAAMEATTGIYVAEEDGRIAGAALTGAASSVQDGGPPRLTVDAAQRAGLAPDRCYLYGPVVVDPSFRGRGVVRNLLRAVDAHLGERFDHGVLFVEQSNLKSLAVHRHLGMHEAAEFAVADRRYTVFSFASGTFRDQPAGSSSPA</sequence>
<evidence type="ECO:0000313" key="3">
    <source>
        <dbReference type="Proteomes" id="UP001422759"/>
    </source>
</evidence>
<dbReference type="InterPro" id="IPR016181">
    <property type="entry name" value="Acyl_CoA_acyltransferase"/>
</dbReference>
<dbReference type="SUPFAM" id="SSF55729">
    <property type="entry name" value="Acyl-CoA N-acyltransferases (Nat)"/>
    <property type="match status" value="1"/>
</dbReference>
<keyword evidence="3" id="KW-1185">Reference proteome</keyword>
<organism evidence="2 3">
    <name type="scientific">Kitasatospora kazusensis</name>
    <dbReference type="NCBI Taxonomy" id="407974"/>
    <lineage>
        <taxon>Bacteria</taxon>
        <taxon>Bacillati</taxon>
        <taxon>Actinomycetota</taxon>
        <taxon>Actinomycetes</taxon>
        <taxon>Kitasatosporales</taxon>
        <taxon>Streptomycetaceae</taxon>
        <taxon>Kitasatospora</taxon>
    </lineage>
</organism>
<name>A0ABP5LKG5_9ACTN</name>
<evidence type="ECO:0000259" key="1">
    <source>
        <dbReference type="PROSITE" id="PS51186"/>
    </source>
</evidence>
<proteinExistence type="predicted"/>
<dbReference type="Pfam" id="PF00583">
    <property type="entry name" value="Acetyltransf_1"/>
    <property type="match status" value="1"/>
</dbReference>
<dbReference type="Proteomes" id="UP001422759">
    <property type="component" value="Unassembled WGS sequence"/>
</dbReference>
<dbReference type="InterPro" id="IPR000182">
    <property type="entry name" value="GNAT_dom"/>
</dbReference>
<reference evidence="3" key="1">
    <citation type="journal article" date="2019" name="Int. J. Syst. Evol. Microbiol.">
        <title>The Global Catalogue of Microorganisms (GCM) 10K type strain sequencing project: providing services to taxonomists for standard genome sequencing and annotation.</title>
        <authorList>
            <consortium name="The Broad Institute Genomics Platform"/>
            <consortium name="The Broad Institute Genome Sequencing Center for Infectious Disease"/>
            <person name="Wu L."/>
            <person name="Ma J."/>
        </authorList>
    </citation>
    <scope>NUCLEOTIDE SEQUENCE [LARGE SCALE GENOMIC DNA]</scope>
    <source>
        <strain evidence="3">JCM 14560</strain>
    </source>
</reference>
<protein>
    <recommendedName>
        <fullName evidence="1">N-acetyltransferase domain-containing protein</fullName>
    </recommendedName>
</protein>
<dbReference type="RefSeq" id="WP_344467270.1">
    <property type="nucleotide sequence ID" value="NZ_BAAANT010000025.1"/>
</dbReference>